<feature type="transmembrane region" description="Helical" evidence="7">
    <location>
        <begin position="349"/>
        <end position="369"/>
    </location>
</feature>
<accession>A0A3B1AE02</accession>
<feature type="domain" description="Na+/H+ antiporter MnhB subunit-related protein" evidence="8">
    <location>
        <begin position="323"/>
        <end position="377"/>
    </location>
</feature>
<keyword evidence="3" id="KW-1003">Cell membrane</keyword>
<protein>
    <submittedName>
        <fullName evidence="11">Na(+) H(+) antiporter subunit A / Na(+) H(+) antiporter subunit B</fullName>
    </submittedName>
</protein>
<feature type="non-terminal residue" evidence="11">
    <location>
        <position position="378"/>
    </location>
</feature>
<dbReference type="AlphaFoldDB" id="A0A3B1AE02"/>
<dbReference type="EMBL" id="UOFV01000445">
    <property type="protein sequence ID" value="VAX04056.1"/>
    <property type="molecule type" value="Genomic_DNA"/>
</dbReference>
<evidence type="ECO:0000256" key="1">
    <source>
        <dbReference type="ARBA" id="ARBA00004651"/>
    </source>
</evidence>
<dbReference type="InterPro" id="IPR042106">
    <property type="entry name" value="Nuo/plastoQ_OxRdtase_6_NuoJ"/>
</dbReference>
<evidence type="ECO:0000259" key="8">
    <source>
        <dbReference type="Pfam" id="PF04039"/>
    </source>
</evidence>
<evidence type="ECO:0000256" key="6">
    <source>
        <dbReference type="ARBA" id="ARBA00023136"/>
    </source>
</evidence>
<dbReference type="GO" id="GO:0005886">
    <property type="term" value="C:plasma membrane"/>
    <property type="evidence" value="ECO:0007669"/>
    <property type="project" value="UniProtKB-SubCell"/>
</dbReference>
<dbReference type="InterPro" id="IPR050616">
    <property type="entry name" value="CPA3_Na-H_Antiporter_A"/>
</dbReference>
<feature type="transmembrane region" description="Helical" evidence="7">
    <location>
        <begin position="188"/>
        <end position="206"/>
    </location>
</feature>
<feature type="transmembrane region" description="Helical" evidence="7">
    <location>
        <begin position="136"/>
        <end position="157"/>
    </location>
</feature>
<dbReference type="Pfam" id="PF13244">
    <property type="entry name" value="MbhD"/>
    <property type="match status" value="1"/>
</dbReference>
<feature type="transmembrane region" description="Helical" evidence="7">
    <location>
        <begin position="226"/>
        <end position="244"/>
    </location>
</feature>
<proteinExistence type="predicted"/>
<sequence length="378" mass="39953">GIFPAFTVGPLLATAAAGVLQAPLPEYSLAIWHGFNIALAMSFVALVGGVLFYLLRHRLFALHARLLPDEFGAKQVFDKMIRGLLDASRWLTHLLENGSLQRYMALLVGAAVTVGLYAAAQHGAINFSMSGSSIPFNGVAIAILIGLILAGVGTVLLHRHRLPALVMLGVVGLCLSLLFVYFSAPDLALTQLSVEVVTIILLLLALHFMPQEATADSANARRWRDAALAGGAGIGVAGLTWAVLTSPFETLSSFYLEQSVPGGGGSNVVNVILVDFRGFDTFGEITVLAIAAIGIHALLQNLLIKPNDPGRYGWASAKPPLLLEVVSRPLLPLALMVALYLMLRGHNAPGGGFIAGLVVGIALILQYLASGVEWTQAR</sequence>
<feature type="domain" description="MrpA C-terminal/MbhD" evidence="9">
    <location>
        <begin position="147"/>
        <end position="211"/>
    </location>
</feature>
<dbReference type="Gene3D" id="1.20.120.1200">
    <property type="entry name" value="NADH-ubiquinone/plastoquinone oxidoreductase chain 6, subunit NuoJ"/>
    <property type="match status" value="1"/>
</dbReference>
<dbReference type="Pfam" id="PF20501">
    <property type="entry name" value="MbhE"/>
    <property type="match status" value="1"/>
</dbReference>
<evidence type="ECO:0000259" key="10">
    <source>
        <dbReference type="Pfam" id="PF20501"/>
    </source>
</evidence>
<comment type="subcellular location">
    <subcellularLocation>
        <location evidence="1">Cell membrane</location>
        <topology evidence="1">Multi-pass membrane protein</topology>
    </subcellularLocation>
</comment>
<feature type="transmembrane region" description="Helical" evidence="7">
    <location>
        <begin position="31"/>
        <end position="55"/>
    </location>
</feature>
<feature type="transmembrane region" description="Helical" evidence="7">
    <location>
        <begin position="103"/>
        <end position="124"/>
    </location>
</feature>
<evidence type="ECO:0000313" key="11">
    <source>
        <dbReference type="EMBL" id="VAX04056.1"/>
    </source>
</evidence>
<dbReference type="PANTHER" id="PTHR43373">
    <property type="entry name" value="NA(+)/H(+) ANTIPORTER SUBUNIT"/>
    <property type="match status" value="1"/>
</dbReference>
<evidence type="ECO:0000256" key="2">
    <source>
        <dbReference type="ARBA" id="ARBA00022448"/>
    </source>
</evidence>
<evidence type="ECO:0000256" key="4">
    <source>
        <dbReference type="ARBA" id="ARBA00022692"/>
    </source>
</evidence>
<evidence type="ECO:0000256" key="3">
    <source>
        <dbReference type="ARBA" id="ARBA00022475"/>
    </source>
</evidence>
<keyword evidence="2" id="KW-0813">Transport</keyword>
<keyword evidence="4 7" id="KW-0812">Transmembrane</keyword>
<feature type="transmembrane region" description="Helical" evidence="7">
    <location>
        <begin position="325"/>
        <end position="343"/>
    </location>
</feature>
<dbReference type="InterPro" id="IPR046806">
    <property type="entry name" value="MrpA_C/MbhE"/>
</dbReference>
<evidence type="ECO:0000259" key="9">
    <source>
        <dbReference type="Pfam" id="PF13244"/>
    </source>
</evidence>
<feature type="domain" description="MrpA C-terminal/MbhE" evidence="10">
    <location>
        <begin position="221"/>
        <end position="301"/>
    </location>
</feature>
<evidence type="ECO:0000256" key="7">
    <source>
        <dbReference type="SAM" id="Phobius"/>
    </source>
</evidence>
<dbReference type="Pfam" id="PF04039">
    <property type="entry name" value="MnhB"/>
    <property type="match status" value="1"/>
</dbReference>
<feature type="transmembrane region" description="Helical" evidence="7">
    <location>
        <begin position="285"/>
        <end position="304"/>
    </location>
</feature>
<feature type="non-terminal residue" evidence="11">
    <location>
        <position position="1"/>
    </location>
</feature>
<name>A0A3B1AE02_9ZZZZ</name>
<reference evidence="11" key="1">
    <citation type="submission" date="2018-06" db="EMBL/GenBank/DDBJ databases">
        <authorList>
            <person name="Zhirakovskaya E."/>
        </authorList>
    </citation>
    <scope>NUCLEOTIDE SEQUENCE</scope>
</reference>
<dbReference type="PANTHER" id="PTHR43373:SF1">
    <property type="entry name" value="NA(+)_H(+) ANTIPORTER SUBUNIT A"/>
    <property type="match status" value="1"/>
</dbReference>
<gene>
    <name evidence="11" type="ORF">MNBD_GAMMA19-1215</name>
</gene>
<keyword evidence="5 7" id="KW-1133">Transmembrane helix</keyword>
<dbReference type="InterPro" id="IPR007182">
    <property type="entry name" value="MnhB"/>
</dbReference>
<organism evidence="11">
    <name type="scientific">hydrothermal vent metagenome</name>
    <dbReference type="NCBI Taxonomy" id="652676"/>
    <lineage>
        <taxon>unclassified sequences</taxon>
        <taxon>metagenomes</taxon>
        <taxon>ecological metagenomes</taxon>
    </lineage>
</organism>
<evidence type="ECO:0000256" key="5">
    <source>
        <dbReference type="ARBA" id="ARBA00022989"/>
    </source>
</evidence>
<dbReference type="InterPro" id="IPR025383">
    <property type="entry name" value="MrpA_C/MbhD"/>
</dbReference>
<keyword evidence="6 7" id="KW-0472">Membrane</keyword>
<feature type="transmembrane region" description="Helical" evidence="7">
    <location>
        <begin position="164"/>
        <end position="182"/>
    </location>
</feature>